<evidence type="ECO:0000256" key="4">
    <source>
        <dbReference type="ARBA" id="ARBA00022801"/>
    </source>
</evidence>
<dbReference type="InterPro" id="IPR016047">
    <property type="entry name" value="M23ase_b-sheet_dom"/>
</dbReference>
<dbReference type="PANTHER" id="PTHR21666">
    <property type="entry name" value="PEPTIDASE-RELATED"/>
    <property type="match status" value="1"/>
</dbReference>
<keyword evidence="7" id="KW-0472">Membrane</keyword>
<dbReference type="EMBL" id="SEOL01000005">
    <property type="protein sequence ID" value="MBL0849043.1"/>
    <property type="molecule type" value="Genomic_DNA"/>
</dbReference>
<dbReference type="AlphaFoldDB" id="A0A937DLA4"/>
<dbReference type="Gene3D" id="3.10.450.350">
    <property type="match status" value="1"/>
</dbReference>
<evidence type="ECO:0000256" key="6">
    <source>
        <dbReference type="ARBA" id="ARBA00023049"/>
    </source>
</evidence>
<accession>A0A937DLA4</accession>
<dbReference type="InterPro" id="IPR050570">
    <property type="entry name" value="Cell_wall_metabolism_enzyme"/>
</dbReference>
<gene>
    <name evidence="9" type="ORF">EU981_03035</name>
</gene>
<dbReference type="InterPro" id="IPR011055">
    <property type="entry name" value="Dup_hybrid_motif"/>
</dbReference>
<dbReference type="PANTHER" id="PTHR21666:SF288">
    <property type="entry name" value="CELL DIVISION PROTEIN YTFB"/>
    <property type="match status" value="1"/>
</dbReference>
<feature type="transmembrane region" description="Helical" evidence="7">
    <location>
        <begin position="38"/>
        <end position="63"/>
    </location>
</feature>
<organism evidence="9 10">
    <name type="scientific">Candidatus Liberibacter ctenarytainae</name>
    <dbReference type="NCBI Taxonomy" id="2020335"/>
    <lineage>
        <taxon>Bacteria</taxon>
        <taxon>Pseudomonadati</taxon>
        <taxon>Pseudomonadota</taxon>
        <taxon>Alphaproteobacteria</taxon>
        <taxon>Hyphomicrobiales</taxon>
        <taxon>Rhizobiaceae</taxon>
        <taxon>Liberibacter</taxon>
    </lineage>
</organism>
<dbReference type="GO" id="GO:0006508">
    <property type="term" value="P:proteolysis"/>
    <property type="evidence" value="ECO:0007669"/>
    <property type="project" value="UniProtKB-KW"/>
</dbReference>
<dbReference type="GO" id="GO:0046872">
    <property type="term" value="F:metal ion binding"/>
    <property type="evidence" value="ECO:0007669"/>
    <property type="project" value="UniProtKB-KW"/>
</dbReference>
<evidence type="ECO:0000259" key="8">
    <source>
        <dbReference type="Pfam" id="PF01551"/>
    </source>
</evidence>
<keyword evidence="7" id="KW-0812">Transmembrane</keyword>
<keyword evidence="6" id="KW-0482">Metalloprotease</keyword>
<comment type="caution">
    <text evidence="9">The sequence shown here is derived from an EMBL/GenBank/DDBJ whole genome shotgun (WGS) entry which is preliminary data.</text>
</comment>
<comment type="cofactor">
    <cofactor evidence="1">
        <name>Zn(2+)</name>
        <dbReference type="ChEBI" id="CHEBI:29105"/>
    </cofactor>
</comment>
<evidence type="ECO:0000313" key="9">
    <source>
        <dbReference type="EMBL" id="MBL0849043.1"/>
    </source>
</evidence>
<sequence length="657" mass="74091">MALHSTLNKRDILSSFGDDQPILGDGDKFLADRLKVSLQWLSSTFLAGITLGILMGGTLLTALDGRQKVAIPAKPYNQAQDLKPTNLNAKLSSIRRMRSYLLTKNSKIPEKIIIDVPTLIKEQSKDIIKKIPFIYAKIKFSTPYPNVKDYPKFDLLKILSGSKIESSSQMLMDTINNIDSLYGTESELEIINKKSIFPLNISGIKIDKTATDNEIKQAIINQTSLFSKEKNQSFTLYYSDSQPLRKERNTTVVHNTTVRILEENRSITETQLLENESPEFADDLIPIRHNTTIVEALTNAGYAESETSKIASALKGKLPSNTLTKNEFIRVAILQKDDKSTVIRVSIYRDKKHLLTIALNDHDQFVLGIEPAKIDIDDYLVNTMRASEDFPSIYDGVWRSASFHGMDTNLIQLVIRLLVNKVDLQAQLKPTDFLETFFSVNPIDGKINNDSELLYLHARFGENRVLFYRFQNPHDGSIKYFNENGNSSQPFLLRSPVPHGRVTSGFGMRRHPILNYTRMHTGVDWAAPRGTPIIAVSDGIVEKSGWAGGYGKQTIIRHSNGYTSSYNHQDEMVKNIKPGMHVKQGQIIGWIGTTGIVTGPHLHYELIVNGIKVDSMKIRIPERESLKGDLLHRFNMEVKRINSLINNGEESKKISIY</sequence>
<dbReference type="CDD" id="cd12797">
    <property type="entry name" value="M23_peptidase"/>
    <property type="match status" value="1"/>
</dbReference>
<evidence type="ECO:0000256" key="2">
    <source>
        <dbReference type="ARBA" id="ARBA00022670"/>
    </source>
</evidence>
<evidence type="ECO:0000313" key="10">
    <source>
        <dbReference type="Proteomes" id="UP000736856"/>
    </source>
</evidence>
<feature type="domain" description="M23ase beta-sheet core" evidence="8">
    <location>
        <begin position="518"/>
        <end position="614"/>
    </location>
</feature>
<reference evidence="9" key="1">
    <citation type="submission" date="2019-02" db="EMBL/GenBank/DDBJ databases">
        <title>A novel Candidatus Liberibacter species associated with the New Zealand native fuchsia psyllid, Ctenarytaina fuchsiae.</title>
        <authorList>
            <person name="Thompson S.M."/>
            <person name="Jorgensen N."/>
            <person name="David C."/>
            <person name="Bulman S.R."/>
            <person name="Smith G.R."/>
        </authorList>
    </citation>
    <scope>NUCLEOTIDE SEQUENCE</scope>
    <source>
        <strain evidence="9">Oxford</strain>
    </source>
</reference>
<keyword evidence="5" id="KW-0862">Zinc</keyword>
<keyword evidence="7" id="KW-1133">Transmembrane helix</keyword>
<evidence type="ECO:0000256" key="3">
    <source>
        <dbReference type="ARBA" id="ARBA00022723"/>
    </source>
</evidence>
<keyword evidence="2" id="KW-0645">Protease</keyword>
<evidence type="ECO:0000256" key="1">
    <source>
        <dbReference type="ARBA" id="ARBA00001947"/>
    </source>
</evidence>
<proteinExistence type="predicted"/>
<dbReference type="GO" id="GO:0004222">
    <property type="term" value="F:metalloendopeptidase activity"/>
    <property type="evidence" value="ECO:0007669"/>
    <property type="project" value="TreeGrafter"/>
</dbReference>
<evidence type="ECO:0000256" key="7">
    <source>
        <dbReference type="SAM" id="Phobius"/>
    </source>
</evidence>
<keyword evidence="3" id="KW-0479">Metal-binding</keyword>
<dbReference type="Pfam" id="PF01551">
    <property type="entry name" value="Peptidase_M23"/>
    <property type="match status" value="1"/>
</dbReference>
<dbReference type="Gene3D" id="2.70.70.10">
    <property type="entry name" value="Glucose Permease (Domain IIA)"/>
    <property type="match status" value="1"/>
</dbReference>
<dbReference type="Proteomes" id="UP000736856">
    <property type="component" value="Unassembled WGS sequence"/>
</dbReference>
<keyword evidence="4" id="KW-0378">Hydrolase</keyword>
<name>A0A937DLA4_9HYPH</name>
<dbReference type="SUPFAM" id="SSF51261">
    <property type="entry name" value="Duplicated hybrid motif"/>
    <property type="match status" value="1"/>
</dbReference>
<protein>
    <submittedName>
        <fullName evidence="9">M23 family metallopeptidase</fullName>
    </submittedName>
</protein>
<evidence type="ECO:0000256" key="5">
    <source>
        <dbReference type="ARBA" id="ARBA00022833"/>
    </source>
</evidence>